<comment type="caution">
    <text evidence="3">The sequence shown here is derived from an EMBL/GenBank/DDBJ whole genome shotgun (WGS) entry which is preliminary data.</text>
</comment>
<keyword evidence="2" id="KW-1133">Transmembrane helix</keyword>
<reference evidence="3 4" key="1">
    <citation type="submission" date="2023-09" db="EMBL/GenBank/DDBJ databases">
        <authorList>
            <person name="Rey-Velasco X."/>
        </authorList>
    </citation>
    <scope>NUCLEOTIDE SEQUENCE [LARGE SCALE GENOMIC DNA]</scope>
    <source>
        <strain evidence="3 4">F363</strain>
    </source>
</reference>
<protein>
    <submittedName>
        <fullName evidence="3">Uncharacterized protein</fullName>
    </submittedName>
</protein>
<feature type="transmembrane region" description="Helical" evidence="2">
    <location>
        <begin position="6"/>
        <end position="24"/>
    </location>
</feature>
<sequence>MLDFDRQTWLYLAIIAIAFLFFRWNSRRAKQNRNDRKNRNFRRRYEERKRENKKAREDLDEKSSGK</sequence>
<gene>
    <name evidence="3" type="ORF">RM553_16310</name>
</gene>
<dbReference type="EMBL" id="JAVRHQ010000026">
    <property type="protein sequence ID" value="MDT0644403.1"/>
    <property type="molecule type" value="Genomic_DNA"/>
</dbReference>
<dbReference type="Proteomes" id="UP001262889">
    <property type="component" value="Unassembled WGS sequence"/>
</dbReference>
<keyword evidence="2" id="KW-0472">Membrane</keyword>
<evidence type="ECO:0000313" key="4">
    <source>
        <dbReference type="Proteomes" id="UP001262889"/>
    </source>
</evidence>
<keyword evidence="2" id="KW-0812">Transmembrane</keyword>
<feature type="compositionally biased region" description="Basic and acidic residues" evidence="1">
    <location>
        <begin position="32"/>
        <end position="66"/>
    </location>
</feature>
<keyword evidence="4" id="KW-1185">Reference proteome</keyword>
<evidence type="ECO:0000313" key="3">
    <source>
        <dbReference type="EMBL" id="MDT0644403.1"/>
    </source>
</evidence>
<name>A0ABU3CDI8_9FLAO</name>
<dbReference type="RefSeq" id="WP_311536021.1">
    <property type="nucleotide sequence ID" value="NZ_JAVRHQ010000026.1"/>
</dbReference>
<evidence type="ECO:0000256" key="1">
    <source>
        <dbReference type="SAM" id="MobiDB-lite"/>
    </source>
</evidence>
<evidence type="ECO:0000256" key="2">
    <source>
        <dbReference type="SAM" id="Phobius"/>
    </source>
</evidence>
<proteinExistence type="predicted"/>
<feature type="region of interest" description="Disordered" evidence="1">
    <location>
        <begin position="30"/>
        <end position="66"/>
    </location>
</feature>
<organism evidence="3 4">
    <name type="scientific">Autumnicola tepida</name>
    <dbReference type="NCBI Taxonomy" id="3075595"/>
    <lineage>
        <taxon>Bacteria</taxon>
        <taxon>Pseudomonadati</taxon>
        <taxon>Bacteroidota</taxon>
        <taxon>Flavobacteriia</taxon>
        <taxon>Flavobacteriales</taxon>
        <taxon>Flavobacteriaceae</taxon>
        <taxon>Autumnicola</taxon>
    </lineage>
</organism>
<accession>A0ABU3CDI8</accession>